<keyword evidence="2" id="KW-1185">Reference proteome</keyword>
<dbReference type="Pfam" id="PF10884">
    <property type="entry name" value="DUF2683"/>
    <property type="match status" value="1"/>
</dbReference>
<dbReference type="OrthoDB" id="827255at2"/>
<sequence>MEITFKKVQKKHLPLLKELAKSLHLEIEEESKSPYNKEFVAKVLKGEQDLKDGKGVIIPLEDIWK</sequence>
<evidence type="ECO:0000313" key="1">
    <source>
        <dbReference type="EMBL" id="KGD67698.1"/>
    </source>
</evidence>
<proteinExistence type="predicted"/>
<comment type="caution">
    <text evidence="1">The sequence shown here is derived from an EMBL/GenBank/DDBJ whole genome shotgun (WGS) entry which is preliminary data.</text>
</comment>
<dbReference type="STRING" id="1453498.LG45_11290"/>
<dbReference type="AlphaFoldDB" id="A0A095TZ98"/>
<protein>
    <submittedName>
        <fullName evidence="1">Uncharacterized protein</fullName>
    </submittedName>
</protein>
<accession>A0A095TZ98</accession>
<reference evidence="1 2" key="1">
    <citation type="submission" date="2014-09" db="EMBL/GenBank/DDBJ databases">
        <title>Whole Genome Shotgun of Flavobacterium aquatile LMG 4008.</title>
        <authorList>
            <person name="Gale A.N."/>
            <person name="Pipes S.E."/>
            <person name="Newman J.D."/>
        </authorList>
    </citation>
    <scope>NUCLEOTIDE SEQUENCE [LARGE SCALE GENOMIC DNA]</scope>
    <source>
        <strain evidence="1 2">LMG 4008</strain>
    </source>
</reference>
<dbReference type="Proteomes" id="UP000029554">
    <property type="component" value="Unassembled WGS sequence"/>
</dbReference>
<dbReference type="RefSeq" id="WP_035127124.1">
    <property type="nucleotide sequence ID" value="NZ_JRHH01000004.1"/>
</dbReference>
<dbReference type="InterPro" id="IPR020271">
    <property type="entry name" value="Uncharacterised_MJ1172"/>
</dbReference>
<dbReference type="eggNOG" id="ENOG50310UV">
    <property type="taxonomic scope" value="Bacteria"/>
</dbReference>
<gene>
    <name evidence="1" type="ORF">LG45_11290</name>
</gene>
<evidence type="ECO:0000313" key="2">
    <source>
        <dbReference type="Proteomes" id="UP000029554"/>
    </source>
</evidence>
<dbReference type="EMBL" id="JRHH01000004">
    <property type="protein sequence ID" value="KGD67698.1"/>
    <property type="molecule type" value="Genomic_DNA"/>
</dbReference>
<name>A0A095TZ98_9FLAO</name>
<organism evidence="1 2">
    <name type="scientific">Flavobacterium aquatile LMG 4008 = ATCC 11947</name>
    <dbReference type="NCBI Taxonomy" id="1453498"/>
    <lineage>
        <taxon>Bacteria</taxon>
        <taxon>Pseudomonadati</taxon>
        <taxon>Bacteroidota</taxon>
        <taxon>Flavobacteriia</taxon>
        <taxon>Flavobacteriales</taxon>
        <taxon>Flavobacteriaceae</taxon>
        <taxon>Flavobacterium</taxon>
    </lineage>
</organism>